<name>A0A7W9BC82_9SPHN</name>
<accession>A0A7W9BC82</accession>
<keyword evidence="2" id="KW-1185">Reference proteome</keyword>
<evidence type="ECO:0000313" key="2">
    <source>
        <dbReference type="Proteomes" id="UP000546200"/>
    </source>
</evidence>
<gene>
    <name evidence="1" type="ORF">FHS94_000984</name>
</gene>
<sequence>MAQALLILLMVSQGTAVDVWTGGDDELTQRFAHALRAATHHIPPSDNDRQIRALVEQIEPLRSRRLRVVVSFERNGRHIGTSRCTAREDDLSLCVARASAAAKRLLVKIR</sequence>
<proteinExistence type="predicted"/>
<reference evidence="1 2" key="1">
    <citation type="submission" date="2020-08" db="EMBL/GenBank/DDBJ databases">
        <title>Genomic Encyclopedia of Type Strains, Phase IV (KMG-IV): sequencing the most valuable type-strain genomes for metagenomic binning, comparative biology and taxonomic classification.</title>
        <authorList>
            <person name="Goeker M."/>
        </authorList>
    </citation>
    <scope>NUCLEOTIDE SEQUENCE [LARGE SCALE GENOMIC DNA]</scope>
    <source>
        <strain evidence="1 2">DSM 100044</strain>
    </source>
</reference>
<comment type="caution">
    <text evidence="1">The sequence shown here is derived from an EMBL/GenBank/DDBJ whole genome shotgun (WGS) entry which is preliminary data.</text>
</comment>
<organism evidence="1 2">
    <name type="scientific">Sphingomonas aerophila</name>
    <dbReference type="NCBI Taxonomy" id="1344948"/>
    <lineage>
        <taxon>Bacteria</taxon>
        <taxon>Pseudomonadati</taxon>
        <taxon>Pseudomonadota</taxon>
        <taxon>Alphaproteobacteria</taxon>
        <taxon>Sphingomonadales</taxon>
        <taxon>Sphingomonadaceae</taxon>
        <taxon>Sphingomonas</taxon>
    </lineage>
</organism>
<dbReference type="AlphaFoldDB" id="A0A7W9BC82"/>
<evidence type="ECO:0000313" key="1">
    <source>
        <dbReference type="EMBL" id="MBB5714161.1"/>
    </source>
</evidence>
<dbReference type="Proteomes" id="UP000546200">
    <property type="component" value="Unassembled WGS sequence"/>
</dbReference>
<dbReference type="EMBL" id="JACIJK010000002">
    <property type="protein sequence ID" value="MBB5714161.1"/>
    <property type="molecule type" value="Genomic_DNA"/>
</dbReference>
<protein>
    <submittedName>
        <fullName evidence="1">Uncharacterized protein</fullName>
    </submittedName>
</protein>